<sequence length="108" mass="11915">MQILINRVCWRRRLAPPRGVGCMGPVGPPMLPSRASHPHHSPLPWQGKGLCGGGGGCRRVSHLFPPPITTSSSYGGGGWWALSGNQRERSRARPFLLYFFLIKNEKVL</sequence>
<accession>A0A8K1MIM1</accession>
<dbReference type="AlphaFoldDB" id="A0A8K1MIM1"/>
<dbReference type="EMBL" id="MW538937">
    <property type="protein sequence ID" value="UBU98597.1"/>
    <property type="molecule type" value="Genomic_DNA"/>
</dbReference>
<name>A0A8K1MIM1_9PEZI</name>
<protein>
    <submittedName>
        <fullName evidence="1">Uncharacterized protein</fullName>
    </submittedName>
</protein>
<dbReference type="GeneID" id="68665257"/>
<gene>
    <name evidence="1" type="primary">orf108E</name>
</gene>
<dbReference type="RefSeq" id="YP_010218790.1">
    <property type="nucleotide sequence ID" value="NC_058917.1"/>
</dbReference>
<evidence type="ECO:0000313" key="1">
    <source>
        <dbReference type="EMBL" id="UBU98597.1"/>
    </source>
</evidence>
<organism evidence="1">
    <name type="scientific">Morchella brunnea</name>
    <dbReference type="NCBI Taxonomy" id="1174671"/>
    <lineage>
        <taxon>Eukaryota</taxon>
        <taxon>Fungi</taxon>
        <taxon>Dikarya</taxon>
        <taxon>Ascomycota</taxon>
        <taxon>Pezizomycotina</taxon>
        <taxon>Pezizomycetes</taxon>
        <taxon>Pezizales</taxon>
        <taxon>Morchellaceae</taxon>
        <taxon>Morchella</taxon>
    </lineage>
</organism>
<proteinExistence type="predicted"/>
<geneLocation type="mitochondrion" evidence="1"/>
<reference evidence="1" key="1">
    <citation type="submission" date="2021-01" db="EMBL/GenBank/DDBJ databases">
        <authorList>
            <person name="Sun H.-H."/>
            <person name="Zhang S."/>
            <person name="Zhang Y.-J."/>
        </authorList>
    </citation>
    <scope>NUCLEOTIDE SEQUENCE</scope>
    <source>
        <strain evidence="1">CMM1</strain>
    </source>
</reference>
<keyword evidence="1" id="KW-0496">Mitochondrion</keyword>